<dbReference type="GO" id="GO:0005975">
    <property type="term" value="P:carbohydrate metabolic process"/>
    <property type="evidence" value="ECO:0007669"/>
    <property type="project" value="InterPro"/>
</dbReference>
<evidence type="ECO:0000256" key="4">
    <source>
        <dbReference type="SAM" id="SignalP"/>
    </source>
</evidence>
<dbReference type="RefSeq" id="WP_246286026.1">
    <property type="nucleotide sequence ID" value="NZ_BAABLC010000006.1"/>
</dbReference>
<sequence>MIRLMAVAAALSASMLLVGSAASSAPAAQAAHGTASVDVVAAAASSVAEAARDRVEAMTVREQAAAVVIGHIPSTDPAALAAYMDTGYGGFILMGSNVPDSEDELRGIAAAMTRDPSLPPLLAIDEEGGDVTRLPWDAAPAADTLKNAHPQAVEAAFAVRGSLVARGGISVNFGVIADVASGPGSFIYSRSMGTDAASAAERVAAAVRGEAPFVVSTLKHFPGHGAAEGDSHHMIPSTSMSLDDWRTSTAPPFVSGVDAGAQMLMFGHLAYTAVDPLPASLSSAWHEIARDELGFDGVIVTDDLGMLAATGSPEYADPGAVAVQALAAGNDLLLMVQGSDGSTAAAMVDALVAAVDGGALSAQRLQDAAVRVTAMRLQIGAAAPAWAPCLSCDPVG</sequence>
<dbReference type="AlphaFoldDB" id="A0A7Y9JMY3"/>
<dbReference type="InterPro" id="IPR017853">
    <property type="entry name" value="GH"/>
</dbReference>
<dbReference type="EMBL" id="JACCBH010000001">
    <property type="protein sequence ID" value="NYD55312.1"/>
    <property type="molecule type" value="Genomic_DNA"/>
</dbReference>
<feature type="chain" id="PRO_5030956352" evidence="4">
    <location>
        <begin position="31"/>
        <end position="396"/>
    </location>
</feature>
<feature type="domain" description="Glycoside hydrolase family 3 N-terminal" evidence="5">
    <location>
        <begin position="85"/>
        <end position="374"/>
    </location>
</feature>
<dbReference type="InterPro" id="IPR050226">
    <property type="entry name" value="NagZ_Beta-hexosaminidase"/>
</dbReference>
<evidence type="ECO:0000313" key="7">
    <source>
        <dbReference type="Proteomes" id="UP000552045"/>
    </source>
</evidence>
<evidence type="ECO:0000313" key="6">
    <source>
        <dbReference type="EMBL" id="NYD55312.1"/>
    </source>
</evidence>
<evidence type="ECO:0000256" key="3">
    <source>
        <dbReference type="ARBA" id="ARBA00023295"/>
    </source>
</evidence>
<dbReference type="InterPro" id="IPR001764">
    <property type="entry name" value="Glyco_hydro_3_N"/>
</dbReference>
<dbReference type="PANTHER" id="PTHR30480">
    <property type="entry name" value="BETA-HEXOSAMINIDASE-RELATED"/>
    <property type="match status" value="1"/>
</dbReference>
<keyword evidence="4" id="KW-0732">Signal</keyword>
<keyword evidence="3 6" id="KW-0326">Glycosidase</keyword>
<dbReference type="Gene3D" id="3.20.20.300">
    <property type="entry name" value="Glycoside hydrolase, family 3, N-terminal domain"/>
    <property type="match status" value="1"/>
</dbReference>
<feature type="signal peptide" evidence="4">
    <location>
        <begin position="1"/>
        <end position="30"/>
    </location>
</feature>
<gene>
    <name evidence="6" type="ORF">BKA02_002367</name>
</gene>
<evidence type="ECO:0000259" key="5">
    <source>
        <dbReference type="Pfam" id="PF00933"/>
    </source>
</evidence>
<keyword evidence="7" id="KW-1185">Reference proteome</keyword>
<comment type="similarity">
    <text evidence="1">Belongs to the glycosyl hydrolase 3 family.</text>
</comment>
<comment type="caution">
    <text evidence="6">The sequence shown here is derived from an EMBL/GenBank/DDBJ whole genome shotgun (WGS) entry which is preliminary data.</text>
</comment>
<name>A0A7Y9JMY3_9MICO</name>
<evidence type="ECO:0000256" key="2">
    <source>
        <dbReference type="ARBA" id="ARBA00022801"/>
    </source>
</evidence>
<evidence type="ECO:0000256" key="1">
    <source>
        <dbReference type="ARBA" id="ARBA00005336"/>
    </source>
</evidence>
<dbReference type="InterPro" id="IPR036962">
    <property type="entry name" value="Glyco_hydro_3_N_sf"/>
</dbReference>
<dbReference type="GO" id="GO:0004563">
    <property type="term" value="F:beta-N-acetylhexosaminidase activity"/>
    <property type="evidence" value="ECO:0007669"/>
    <property type="project" value="UniProtKB-EC"/>
</dbReference>
<dbReference type="Pfam" id="PF00933">
    <property type="entry name" value="Glyco_hydro_3"/>
    <property type="match status" value="1"/>
</dbReference>
<keyword evidence="2 6" id="KW-0378">Hydrolase</keyword>
<dbReference type="EC" id="3.2.1.52" evidence="6"/>
<dbReference type="PANTHER" id="PTHR30480:SF16">
    <property type="entry name" value="GLYCOSIDE HYDROLASE FAMILY 3 DOMAIN PROTEIN"/>
    <property type="match status" value="1"/>
</dbReference>
<reference evidence="6 7" key="1">
    <citation type="submission" date="2020-07" db="EMBL/GenBank/DDBJ databases">
        <title>Sequencing the genomes of 1000 actinobacteria strains.</title>
        <authorList>
            <person name="Klenk H.-P."/>
        </authorList>
    </citation>
    <scope>NUCLEOTIDE SEQUENCE [LARGE SCALE GENOMIC DNA]</scope>
    <source>
        <strain evidence="6 7">DSM 22185</strain>
    </source>
</reference>
<organism evidence="6 7">
    <name type="scientific">Microbacterium pseudoresistens</name>
    <dbReference type="NCBI Taxonomy" id="640634"/>
    <lineage>
        <taxon>Bacteria</taxon>
        <taxon>Bacillati</taxon>
        <taxon>Actinomycetota</taxon>
        <taxon>Actinomycetes</taxon>
        <taxon>Micrococcales</taxon>
        <taxon>Microbacteriaceae</taxon>
        <taxon>Microbacterium</taxon>
    </lineage>
</organism>
<protein>
    <submittedName>
        <fullName evidence="6">Beta-N-acetylhexosaminidase</fullName>
        <ecNumber evidence="6">3.2.1.52</ecNumber>
    </submittedName>
</protein>
<dbReference type="Proteomes" id="UP000552045">
    <property type="component" value="Unassembled WGS sequence"/>
</dbReference>
<dbReference type="GO" id="GO:0009254">
    <property type="term" value="P:peptidoglycan turnover"/>
    <property type="evidence" value="ECO:0007669"/>
    <property type="project" value="TreeGrafter"/>
</dbReference>
<proteinExistence type="inferred from homology"/>
<accession>A0A7Y9JMY3</accession>
<dbReference type="SUPFAM" id="SSF51445">
    <property type="entry name" value="(Trans)glycosidases"/>
    <property type="match status" value="1"/>
</dbReference>